<dbReference type="KEGG" id="haly:HYG82_02970"/>
<evidence type="ECO:0000313" key="1">
    <source>
        <dbReference type="EMBL" id="QLG47878.1"/>
    </source>
</evidence>
<dbReference type="EMBL" id="CP058601">
    <property type="protein sequence ID" value="QLG47878.1"/>
    <property type="molecule type" value="Genomic_DNA"/>
</dbReference>
<dbReference type="AlphaFoldDB" id="A0A7D5KJB4"/>
<keyword evidence="2" id="KW-1185">Reference proteome</keyword>
<organism evidence="1 2">
    <name type="scientific">Natrinema halophilum</name>
    <dbReference type="NCBI Taxonomy" id="1699371"/>
    <lineage>
        <taxon>Archaea</taxon>
        <taxon>Methanobacteriati</taxon>
        <taxon>Methanobacteriota</taxon>
        <taxon>Stenosarchaea group</taxon>
        <taxon>Halobacteria</taxon>
        <taxon>Halobacteriales</taxon>
        <taxon>Natrialbaceae</taxon>
        <taxon>Natrinema</taxon>
    </lineage>
</organism>
<gene>
    <name evidence="1" type="ORF">HYG82_02970</name>
</gene>
<dbReference type="Proteomes" id="UP000509241">
    <property type="component" value="Chromosome"/>
</dbReference>
<proteinExistence type="predicted"/>
<reference evidence="1 2" key="1">
    <citation type="submission" date="2020-07" db="EMBL/GenBank/DDBJ databases">
        <authorList>
            <person name="Cui H."/>
        </authorList>
    </citation>
    <scope>NUCLEOTIDE SEQUENCE [LARGE SCALE GENOMIC DNA]</scope>
    <source>
        <strain evidence="1 2">YPL8</strain>
    </source>
</reference>
<dbReference type="RefSeq" id="WP_179259620.1">
    <property type="nucleotide sequence ID" value="NZ_CP058601.1"/>
</dbReference>
<dbReference type="GeneID" id="56032219"/>
<dbReference type="OrthoDB" id="201908at2157"/>
<sequence>MMIRDHEHVAKRAEQLEREGAREMRRLAEAKAVAGPEHVDATDGSGIIVAEDDGLRADGGEPGEDCEPIDVGDHVQDREDPDATMVVVNLDTLRADAYELEDGGPTVAQVNPDYPETDDVVEVIYPDRTDLTLEGKKRYAFPRSRLEVVARVHDRDRDGDDGGER</sequence>
<name>A0A7D5KJB4_9EURY</name>
<protein>
    <submittedName>
        <fullName evidence="1">Uncharacterized protein</fullName>
    </submittedName>
</protein>
<evidence type="ECO:0000313" key="2">
    <source>
        <dbReference type="Proteomes" id="UP000509241"/>
    </source>
</evidence>
<accession>A0A7D5KJB4</accession>